<keyword evidence="9 12" id="KW-0408">Iron</keyword>
<dbReference type="OrthoDB" id="414569at2759"/>
<feature type="compositionally biased region" description="Basic and acidic residues" evidence="13">
    <location>
        <begin position="1"/>
        <end position="21"/>
    </location>
</feature>
<dbReference type="InterPro" id="IPR005956">
    <property type="entry name" value="4OHPhenylPyrv_dOase"/>
</dbReference>
<evidence type="ECO:0000313" key="16">
    <source>
        <dbReference type="Proteomes" id="UP000241818"/>
    </source>
</evidence>
<dbReference type="Gene3D" id="3.10.180.10">
    <property type="entry name" value="2,3-Dihydroxybiphenyl 1,2-Dioxygenase, domain 1"/>
    <property type="match status" value="2"/>
</dbReference>
<dbReference type="InterPro" id="IPR004360">
    <property type="entry name" value="Glyas_Fos-R_dOase_dom"/>
</dbReference>
<evidence type="ECO:0000256" key="7">
    <source>
        <dbReference type="ARBA" id="ARBA00022964"/>
    </source>
</evidence>
<dbReference type="Proteomes" id="UP000241818">
    <property type="component" value="Unassembled WGS sequence"/>
</dbReference>
<dbReference type="AlphaFoldDB" id="A0A2T3ARY5"/>
<evidence type="ECO:0000256" key="2">
    <source>
        <dbReference type="ARBA" id="ARBA00005877"/>
    </source>
</evidence>
<gene>
    <name evidence="15" type="ORF">M430DRAFT_128062</name>
</gene>
<comment type="cofactor">
    <cofactor evidence="12">
        <name>Fe cation</name>
        <dbReference type="ChEBI" id="CHEBI:24875"/>
    </cofactor>
    <text evidence="12">Binds 1 Fe cation per subunit.</text>
</comment>
<dbReference type="PANTHER" id="PTHR11959">
    <property type="entry name" value="4-HYDROXYPHENYLPYRUVATE DIOXYGENASE"/>
    <property type="match status" value="1"/>
</dbReference>
<accession>A0A2T3ARY5</accession>
<feature type="binding site" evidence="12">
    <location>
        <position position="380"/>
    </location>
    <ligand>
        <name>Fe cation</name>
        <dbReference type="ChEBI" id="CHEBI:24875"/>
    </ligand>
</feature>
<comment type="similarity">
    <text evidence="2 11">Belongs to the 4HPPD family.</text>
</comment>
<keyword evidence="16" id="KW-1185">Reference proteome</keyword>
<evidence type="ECO:0000256" key="3">
    <source>
        <dbReference type="ARBA" id="ARBA00013222"/>
    </source>
</evidence>
<evidence type="ECO:0000256" key="12">
    <source>
        <dbReference type="PIRSR" id="PIRSR009283-1"/>
    </source>
</evidence>
<keyword evidence="7" id="KW-0223">Dioxygenase</keyword>
<evidence type="ECO:0000256" key="9">
    <source>
        <dbReference type="ARBA" id="ARBA00023004"/>
    </source>
</evidence>
<feature type="binding site" evidence="12">
    <location>
        <position position="297"/>
    </location>
    <ligand>
        <name>Fe cation</name>
        <dbReference type="ChEBI" id="CHEBI:24875"/>
    </ligand>
</feature>
<evidence type="ECO:0000259" key="14">
    <source>
        <dbReference type="PROSITE" id="PS51819"/>
    </source>
</evidence>
<dbReference type="STRING" id="857342.A0A2T3ARY5"/>
<dbReference type="InterPro" id="IPR041736">
    <property type="entry name" value="4OHPhenylPyrv_dOase_N"/>
</dbReference>
<evidence type="ECO:0000256" key="1">
    <source>
        <dbReference type="ARBA" id="ARBA00005162"/>
    </source>
</evidence>
<dbReference type="NCBIfam" id="TIGR01263">
    <property type="entry name" value="4HPPD"/>
    <property type="match status" value="1"/>
</dbReference>
<evidence type="ECO:0000313" key="15">
    <source>
        <dbReference type="EMBL" id="PSS09130.1"/>
    </source>
</evidence>
<feature type="region of interest" description="Disordered" evidence="13">
    <location>
        <begin position="1"/>
        <end position="28"/>
    </location>
</feature>
<dbReference type="GO" id="GO:0006559">
    <property type="term" value="P:L-phenylalanine catabolic process"/>
    <property type="evidence" value="ECO:0007669"/>
    <property type="project" value="UniProtKB-UniPathway"/>
</dbReference>
<reference evidence="15 16" key="1">
    <citation type="journal article" date="2018" name="New Phytol.">
        <title>Comparative genomics and transcriptomics depict ericoid mycorrhizal fungi as versatile saprotrophs and plant mutualists.</title>
        <authorList>
            <person name="Martino E."/>
            <person name="Morin E."/>
            <person name="Grelet G.A."/>
            <person name="Kuo A."/>
            <person name="Kohler A."/>
            <person name="Daghino S."/>
            <person name="Barry K.W."/>
            <person name="Cichocki N."/>
            <person name="Clum A."/>
            <person name="Dockter R.B."/>
            <person name="Hainaut M."/>
            <person name="Kuo R.C."/>
            <person name="LaButti K."/>
            <person name="Lindahl B.D."/>
            <person name="Lindquist E.A."/>
            <person name="Lipzen A."/>
            <person name="Khouja H.R."/>
            <person name="Magnuson J."/>
            <person name="Murat C."/>
            <person name="Ohm R.A."/>
            <person name="Singer S.W."/>
            <person name="Spatafora J.W."/>
            <person name="Wang M."/>
            <person name="Veneault-Fourrey C."/>
            <person name="Henrissat B."/>
            <person name="Grigoriev I.V."/>
            <person name="Martin F.M."/>
            <person name="Perotto S."/>
        </authorList>
    </citation>
    <scope>NUCLEOTIDE SEQUENCE [LARGE SCALE GENOMIC DNA]</scope>
    <source>
        <strain evidence="15 16">ATCC 22711</strain>
    </source>
</reference>
<dbReference type="InterPro" id="IPR041735">
    <property type="entry name" value="4OHPhenylPyrv_dOase_C"/>
</dbReference>
<dbReference type="CDD" id="cd07250">
    <property type="entry name" value="HPPD_C_like"/>
    <property type="match status" value="1"/>
</dbReference>
<dbReference type="GO" id="GO:0046872">
    <property type="term" value="F:metal ion binding"/>
    <property type="evidence" value="ECO:0007669"/>
    <property type="project" value="UniProtKB-KW"/>
</dbReference>
<dbReference type="PROSITE" id="PS51819">
    <property type="entry name" value="VOC"/>
    <property type="match status" value="2"/>
</dbReference>
<comment type="pathway">
    <text evidence="1">Amino-acid degradation; L-phenylalanine degradation; acetoacetate and fumarate from L-phenylalanine: step 3/6.</text>
</comment>
<sequence>MAPHAEHDQSPSFDSLHDDSRPGALPENEETIGEYRGYDHVHWYVGNAKQAVTYYTARLGFHLVAYKGLDTGSRAVASYVLRNGDVTFVLSSPLRTAGQAEDPADQDLLASMADHLTKHGDAVKDVAFEVDSVDQVYDQALARGAVSVSAPQTISDEDGVVKMAAIQAYGETIHTLVERKAYHGLFLPGYRAPKDSEDPINAVLPSIELEAIDHCVGNQDWNAMDEICAYYERALGFHRFWSVDDQDICTEFSSLRSVVMAAPHEHIKMPINEPAPGKRRSQIEEFIDFYNGPGVQHIALRTRDIISTVSRLRARGLEFISIPDTYYVAMRSKLKAAGVHLEEDFETLRRLGILIDFDQGGYLLQLFTKHLLDRPTVFIEIIQRNNFSGFGAGNFKSLFEALERDQEARGNLTASASA</sequence>
<dbReference type="InParanoid" id="A0A2T3ARY5"/>
<dbReference type="InterPro" id="IPR037523">
    <property type="entry name" value="VOC_core"/>
</dbReference>
<dbReference type="SUPFAM" id="SSF54593">
    <property type="entry name" value="Glyoxalase/Bleomycin resistance protein/Dihydroxybiphenyl dioxygenase"/>
    <property type="match status" value="1"/>
</dbReference>
<dbReference type="CDD" id="cd08342">
    <property type="entry name" value="HPPD_N_like"/>
    <property type="match status" value="1"/>
</dbReference>
<evidence type="ECO:0000256" key="8">
    <source>
        <dbReference type="ARBA" id="ARBA00023002"/>
    </source>
</evidence>
<feature type="domain" description="VOC" evidence="14">
    <location>
        <begin position="37"/>
        <end position="179"/>
    </location>
</feature>
<proteinExistence type="inferred from homology"/>
<dbReference type="Pfam" id="PF00903">
    <property type="entry name" value="Glyoxalase"/>
    <property type="match status" value="2"/>
</dbReference>
<evidence type="ECO:0000256" key="4">
    <source>
        <dbReference type="ARBA" id="ARBA00022723"/>
    </source>
</evidence>
<dbReference type="FunFam" id="3.10.180.10:FF:000020">
    <property type="entry name" value="4-hydroxyphenylpyruvate dioxygenase"/>
    <property type="match status" value="1"/>
</dbReference>
<evidence type="ECO:0000256" key="11">
    <source>
        <dbReference type="PIRNR" id="PIRNR009283"/>
    </source>
</evidence>
<evidence type="ECO:0000256" key="13">
    <source>
        <dbReference type="SAM" id="MobiDB-lite"/>
    </source>
</evidence>
<dbReference type="UniPathway" id="UPA00139">
    <property type="reaction ID" value="UER00362"/>
</dbReference>
<evidence type="ECO:0000256" key="6">
    <source>
        <dbReference type="ARBA" id="ARBA00022878"/>
    </source>
</evidence>
<dbReference type="GO" id="GO:0003868">
    <property type="term" value="F:4-hydroxyphenylpyruvate dioxygenase activity"/>
    <property type="evidence" value="ECO:0007669"/>
    <property type="project" value="InterPro"/>
</dbReference>
<dbReference type="GeneID" id="36570132"/>
<dbReference type="EMBL" id="KZ679017">
    <property type="protein sequence ID" value="PSS09130.1"/>
    <property type="molecule type" value="Genomic_DNA"/>
</dbReference>
<protein>
    <recommendedName>
        <fullName evidence="3 11">4-hydroxyphenylpyruvate dioxygenase</fullName>
    </recommendedName>
</protein>
<dbReference type="RefSeq" id="XP_024717428.1">
    <property type="nucleotide sequence ID" value="XM_024862051.1"/>
</dbReference>
<dbReference type="GO" id="GO:0006572">
    <property type="term" value="P:L-tyrosine catabolic process"/>
    <property type="evidence" value="ECO:0007669"/>
    <property type="project" value="UniProtKB-KW"/>
</dbReference>
<name>A0A2T3ARY5_AMORE</name>
<evidence type="ECO:0000256" key="10">
    <source>
        <dbReference type="ARBA" id="ARBA00023232"/>
    </source>
</evidence>
<feature type="domain" description="VOC" evidence="14">
    <location>
        <begin position="211"/>
        <end position="369"/>
    </location>
</feature>
<dbReference type="PIRSF" id="PIRSF009283">
    <property type="entry name" value="HPP_dOase"/>
    <property type="match status" value="1"/>
</dbReference>
<keyword evidence="5" id="KW-0677">Repeat</keyword>
<keyword evidence="8" id="KW-0560">Oxidoreductase</keyword>
<dbReference type="FunFam" id="3.10.180.10:FF:000001">
    <property type="entry name" value="4-hydroxyphenylpyruvate dioxygenase"/>
    <property type="match status" value="1"/>
</dbReference>
<dbReference type="PANTHER" id="PTHR11959:SF1">
    <property type="entry name" value="4-HYDROXYPHENYLPYRUVATE DIOXYGENASE"/>
    <property type="match status" value="1"/>
</dbReference>
<dbReference type="InterPro" id="IPR029068">
    <property type="entry name" value="Glyas_Bleomycin-R_OHBP_Dase"/>
</dbReference>
<evidence type="ECO:0000256" key="5">
    <source>
        <dbReference type="ARBA" id="ARBA00022737"/>
    </source>
</evidence>
<keyword evidence="4 12" id="KW-0479">Metal-binding</keyword>
<keyword evidence="10" id="KW-0585">Phenylalanine catabolism</keyword>
<feature type="binding site" evidence="12">
    <location>
        <position position="214"/>
    </location>
    <ligand>
        <name>Fe cation</name>
        <dbReference type="ChEBI" id="CHEBI:24875"/>
    </ligand>
</feature>
<organism evidence="15 16">
    <name type="scientific">Amorphotheca resinae ATCC 22711</name>
    <dbReference type="NCBI Taxonomy" id="857342"/>
    <lineage>
        <taxon>Eukaryota</taxon>
        <taxon>Fungi</taxon>
        <taxon>Dikarya</taxon>
        <taxon>Ascomycota</taxon>
        <taxon>Pezizomycotina</taxon>
        <taxon>Leotiomycetes</taxon>
        <taxon>Helotiales</taxon>
        <taxon>Amorphothecaceae</taxon>
        <taxon>Amorphotheca</taxon>
    </lineage>
</organism>
<keyword evidence="6" id="KW-0828">Tyrosine catabolism</keyword>